<dbReference type="OrthoDB" id="108890at2"/>
<reference evidence="2 3" key="1">
    <citation type="submission" date="2019-03" db="EMBL/GenBank/DDBJ databases">
        <title>Rhizobium sp. nov., an bacterium isolated from biocrust in Mu Us Desert.</title>
        <authorList>
            <person name="Lixiong L."/>
        </authorList>
    </citation>
    <scope>NUCLEOTIDE SEQUENCE [LARGE SCALE GENOMIC DNA]</scope>
    <source>
        <strain evidence="2 3">SPY-1</strain>
    </source>
</reference>
<evidence type="ECO:0000313" key="3">
    <source>
        <dbReference type="Proteomes" id="UP000295238"/>
    </source>
</evidence>
<evidence type="ECO:0000259" key="1">
    <source>
        <dbReference type="Pfam" id="PF09995"/>
    </source>
</evidence>
<dbReference type="RefSeq" id="WP_133314460.1">
    <property type="nucleotide sequence ID" value="NZ_SMTL01000001.1"/>
</dbReference>
<sequence length="308" mass="33856">MIGHADVLPIPRLLAGRLDAAASAFLAEAGPRIDFSQPPGEAALVPADSVSWRIFKNQVALFIGGVTAVLLEMAEPKVRDGVWQHSSFRTDALKRMQRTGLAALMTVYGARSQAEKMIAGVVSRHGRVTGRTTDGEAYEANDTELLDWVQATASYGFMRAYHIYAAPLTQTERDAFLAEAKPAAELYGAAGAPTSERQLDALMEQKKERLVPSPVVFEFLDIMSRVPALPALARPLQILFLKAAVELLPPWLRARLGLGRQWSLSFLERQTVKVAAATADRLLLRSLPPVQSCRRLGLPDDYLYRRAH</sequence>
<gene>
    <name evidence="2" type="ORF">E2F50_02400</name>
</gene>
<dbReference type="PANTHER" id="PTHR36151">
    <property type="entry name" value="BLR2777 PROTEIN"/>
    <property type="match status" value="1"/>
</dbReference>
<evidence type="ECO:0000313" key="2">
    <source>
        <dbReference type="EMBL" id="TDK39012.1"/>
    </source>
</evidence>
<feature type="domain" description="ER-bound oxygenase mpaB/mpaB'/Rubber oxygenase catalytic" evidence="1">
    <location>
        <begin position="52"/>
        <end position="263"/>
    </location>
</feature>
<dbReference type="GO" id="GO:0016491">
    <property type="term" value="F:oxidoreductase activity"/>
    <property type="evidence" value="ECO:0007669"/>
    <property type="project" value="InterPro"/>
</dbReference>
<organism evidence="2 3">
    <name type="scientific">Rhizobium deserti</name>
    <dbReference type="NCBI Taxonomy" id="2547961"/>
    <lineage>
        <taxon>Bacteria</taxon>
        <taxon>Pseudomonadati</taxon>
        <taxon>Pseudomonadota</taxon>
        <taxon>Alphaproteobacteria</taxon>
        <taxon>Hyphomicrobiales</taxon>
        <taxon>Rhizobiaceae</taxon>
        <taxon>Rhizobium/Agrobacterium group</taxon>
        <taxon>Rhizobium</taxon>
    </lineage>
</organism>
<dbReference type="PANTHER" id="PTHR36151:SF3">
    <property type="entry name" value="ER-BOUND OXYGENASE MPAB_MPAB'_RUBBER OXYGENASE CATALYTIC DOMAIN-CONTAINING PROTEIN"/>
    <property type="match status" value="1"/>
</dbReference>
<name>A0A4R5UMB7_9HYPH</name>
<protein>
    <submittedName>
        <fullName evidence="2">DUF2236 domain-containing protein</fullName>
    </submittedName>
</protein>
<keyword evidence="3" id="KW-1185">Reference proteome</keyword>
<dbReference type="Pfam" id="PF09995">
    <property type="entry name" value="MPAB_Lcp_cat"/>
    <property type="match status" value="1"/>
</dbReference>
<dbReference type="Proteomes" id="UP000295238">
    <property type="component" value="Unassembled WGS sequence"/>
</dbReference>
<comment type="caution">
    <text evidence="2">The sequence shown here is derived from an EMBL/GenBank/DDBJ whole genome shotgun (WGS) entry which is preliminary data.</text>
</comment>
<dbReference type="AlphaFoldDB" id="A0A4R5UMB7"/>
<proteinExistence type="predicted"/>
<dbReference type="EMBL" id="SMTL01000001">
    <property type="protein sequence ID" value="TDK39012.1"/>
    <property type="molecule type" value="Genomic_DNA"/>
</dbReference>
<dbReference type="InterPro" id="IPR018713">
    <property type="entry name" value="MPAB/Lcp_cat_dom"/>
</dbReference>
<accession>A0A4R5UMB7</accession>